<proteinExistence type="predicted"/>
<organism evidence="2 3">
    <name type="scientific">Solanum pennellii</name>
    <name type="common">Tomato</name>
    <name type="synonym">Lycopersicon pennellii</name>
    <dbReference type="NCBI Taxonomy" id="28526"/>
    <lineage>
        <taxon>Eukaryota</taxon>
        <taxon>Viridiplantae</taxon>
        <taxon>Streptophyta</taxon>
        <taxon>Embryophyta</taxon>
        <taxon>Tracheophyta</taxon>
        <taxon>Spermatophyta</taxon>
        <taxon>Magnoliopsida</taxon>
        <taxon>eudicotyledons</taxon>
        <taxon>Gunneridae</taxon>
        <taxon>Pentapetalae</taxon>
        <taxon>asterids</taxon>
        <taxon>lamiids</taxon>
        <taxon>Solanales</taxon>
        <taxon>Solanaceae</taxon>
        <taxon>Solanoideae</taxon>
        <taxon>Solaneae</taxon>
        <taxon>Solanum</taxon>
        <taxon>Solanum subgen. Lycopersicon</taxon>
    </lineage>
</organism>
<evidence type="ECO:0000313" key="2">
    <source>
        <dbReference type="Proteomes" id="UP000694930"/>
    </source>
</evidence>
<dbReference type="Proteomes" id="UP000694930">
    <property type="component" value="Chromosome 10"/>
</dbReference>
<evidence type="ECO:0000259" key="1">
    <source>
        <dbReference type="Pfam" id="PF24626"/>
    </source>
</evidence>
<dbReference type="InterPro" id="IPR056924">
    <property type="entry name" value="SH3_Tf2-1"/>
</dbReference>
<protein>
    <submittedName>
        <fullName evidence="3">Uncharacterized protein LOC114074276</fullName>
    </submittedName>
</protein>
<dbReference type="GeneID" id="114074276"/>
<name>A0ABM1UWR8_SOLPN</name>
<dbReference type="PANTHER" id="PTHR46148:SF57">
    <property type="entry name" value="OS12G0499874 PROTEIN"/>
    <property type="match status" value="1"/>
</dbReference>
<reference evidence="3" key="2">
    <citation type="submission" date="2025-08" db="UniProtKB">
        <authorList>
            <consortium name="RefSeq"/>
        </authorList>
    </citation>
    <scope>IDENTIFICATION</scope>
</reference>
<feature type="domain" description="Tf2-1-like SH3-like" evidence="1">
    <location>
        <begin position="5"/>
        <end position="55"/>
    </location>
</feature>
<dbReference type="InterPro" id="IPR016197">
    <property type="entry name" value="Chromo-like_dom_sf"/>
</dbReference>
<dbReference type="RefSeq" id="XP_027767936.1">
    <property type="nucleotide sequence ID" value="XM_027912135.1"/>
</dbReference>
<accession>A0ABM1UWR8</accession>
<evidence type="ECO:0000313" key="3">
    <source>
        <dbReference type="RefSeq" id="XP_027767936.1"/>
    </source>
</evidence>
<dbReference type="Pfam" id="PF24626">
    <property type="entry name" value="SH3_Tf2-1"/>
    <property type="match status" value="1"/>
</dbReference>
<sequence>MKGVMRFGKKGKLSPRFIVLFEILSRVGEVAYKLDLPPSLSAVHPIFYVSMLRKYIPDESHVLSLDFVELGQDLTFEEQPIAFLDRQVRKLRTKEIALVKVQWKHRSMRETTWETESHMRARYPHLFEA</sequence>
<gene>
    <name evidence="3" type="primary">LOC114074276</name>
</gene>
<dbReference type="SUPFAM" id="SSF54160">
    <property type="entry name" value="Chromo domain-like"/>
    <property type="match status" value="1"/>
</dbReference>
<keyword evidence="2" id="KW-1185">Reference proteome</keyword>
<dbReference type="PANTHER" id="PTHR46148">
    <property type="entry name" value="CHROMO DOMAIN-CONTAINING PROTEIN"/>
    <property type="match status" value="1"/>
</dbReference>
<reference evidence="2" key="1">
    <citation type="journal article" date="2014" name="Nat. Genet.">
        <title>The genome of the stress-tolerant wild tomato species Solanum pennellii.</title>
        <authorList>
            <person name="Bolger A."/>
            <person name="Scossa F."/>
            <person name="Bolger M.E."/>
            <person name="Lanz C."/>
            <person name="Maumus F."/>
            <person name="Tohge T."/>
            <person name="Quesneville H."/>
            <person name="Alseekh S."/>
            <person name="Sorensen I."/>
            <person name="Lichtenstein G."/>
            <person name="Fich E.A."/>
            <person name="Conte M."/>
            <person name="Keller H."/>
            <person name="Schneeberger K."/>
            <person name="Schwacke R."/>
            <person name="Ofner I."/>
            <person name="Vrebalov J."/>
            <person name="Xu Y."/>
            <person name="Osorio S."/>
            <person name="Aflitos S.A."/>
            <person name="Schijlen E."/>
            <person name="Jimenez-Gomez J.M."/>
            <person name="Ryngajllo M."/>
            <person name="Kimura S."/>
            <person name="Kumar R."/>
            <person name="Koenig D."/>
            <person name="Headland L.R."/>
            <person name="Maloof J.N."/>
            <person name="Sinha N."/>
            <person name="van Ham R.C."/>
            <person name="Lankhorst R.K."/>
            <person name="Mao L."/>
            <person name="Vogel A."/>
            <person name="Arsova B."/>
            <person name="Panstruga R."/>
            <person name="Fei Z."/>
            <person name="Rose J.K."/>
            <person name="Zamir D."/>
            <person name="Carrari F."/>
            <person name="Giovannoni J.J."/>
            <person name="Weigel D."/>
            <person name="Usadel B."/>
            <person name="Fernie A.R."/>
        </authorList>
    </citation>
    <scope>NUCLEOTIDE SEQUENCE [LARGE SCALE GENOMIC DNA]</scope>
    <source>
        <strain evidence="2">cv. LA0716</strain>
    </source>
</reference>